<protein>
    <submittedName>
        <fullName evidence="1">Uncharacterized protein</fullName>
    </submittedName>
</protein>
<dbReference type="EMBL" id="VIGI01000003">
    <property type="protein sequence ID" value="KAB8302953.1"/>
    <property type="molecule type" value="Genomic_DNA"/>
</dbReference>
<gene>
    <name evidence="1" type="ORF">EYC80_006268</name>
</gene>
<dbReference type="Proteomes" id="UP000326757">
    <property type="component" value="Unassembled WGS sequence"/>
</dbReference>
<reference evidence="1 2" key="1">
    <citation type="submission" date="2019-06" db="EMBL/GenBank/DDBJ databases">
        <title>Genome Sequence of the Brown Rot Fungal Pathogen Monilinia laxa.</title>
        <authorList>
            <person name="De Miccolis Angelini R.M."/>
            <person name="Landi L."/>
            <person name="Abate D."/>
            <person name="Pollastro S."/>
            <person name="Romanazzi G."/>
            <person name="Faretra F."/>
        </authorList>
    </citation>
    <scope>NUCLEOTIDE SEQUENCE [LARGE SCALE GENOMIC DNA]</scope>
    <source>
        <strain evidence="1 2">Mlax316</strain>
    </source>
</reference>
<evidence type="ECO:0000313" key="2">
    <source>
        <dbReference type="Proteomes" id="UP000326757"/>
    </source>
</evidence>
<name>A0A5N6KGP3_MONLA</name>
<organism evidence="1 2">
    <name type="scientific">Monilinia laxa</name>
    <name type="common">Brown rot fungus</name>
    <name type="synonym">Sclerotinia laxa</name>
    <dbReference type="NCBI Taxonomy" id="61186"/>
    <lineage>
        <taxon>Eukaryota</taxon>
        <taxon>Fungi</taxon>
        <taxon>Dikarya</taxon>
        <taxon>Ascomycota</taxon>
        <taxon>Pezizomycotina</taxon>
        <taxon>Leotiomycetes</taxon>
        <taxon>Helotiales</taxon>
        <taxon>Sclerotiniaceae</taxon>
        <taxon>Monilinia</taxon>
    </lineage>
</organism>
<dbReference type="AlphaFoldDB" id="A0A5N6KGP3"/>
<evidence type="ECO:0000313" key="1">
    <source>
        <dbReference type="EMBL" id="KAB8302953.1"/>
    </source>
</evidence>
<accession>A0A5N6KGP3</accession>
<comment type="caution">
    <text evidence="1">The sequence shown here is derived from an EMBL/GenBank/DDBJ whole genome shotgun (WGS) entry which is preliminary data.</text>
</comment>
<keyword evidence="2" id="KW-1185">Reference proteome</keyword>
<sequence>MTKNNYFFPCSSHTYSLIQGGREKSSVYPIINHLHSTFPHPVLNRSLRYLPHLAPQVSSFSSLFSIPKYKHIHYQNTCSLLQRNQTSLAKFTSSSIVYFKQTYLLHTHITCASTFSIHSASFDKTHSPNRYCFHCSKFELIEPKHSTFRTIQELLTL</sequence>
<proteinExistence type="predicted"/>